<dbReference type="EMBL" id="CP120678">
    <property type="protein sequence ID" value="WIW70834.1"/>
    <property type="molecule type" value="Genomic_DNA"/>
</dbReference>
<dbReference type="KEGG" id="sgbi:P3F81_00480"/>
<reference evidence="2" key="1">
    <citation type="submission" date="2023-03" db="EMBL/GenBank/DDBJ databases">
        <title>Selenobaculum gbiensis gen. nov. sp. nov., a new bacterium isolated from the gut microbiota of IBD patient.</title>
        <authorList>
            <person name="Yeo S."/>
            <person name="Park H."/>
            <person name="Huh C.S."/>
        </authorList>
    </citation>
    <scope>NUCLEOTIDE SEQUENCE</scope>
    <source>
        <strain evidence="2">ICN-92133</strain>
    </source>
</reference>
<feature type="domain" description="CYTH" evidence="1">
    <location>
        <begin position="5"/>
        <end position="207"/>
    </location>
</feature>
<dbReference type="RefSeq" id="WP_147667400.1">
    <property type="nucleotide sequence ID" value="NZ_CP120678.1"/>
</dbReference>
<organism evidence="2 3">
    <name type="scientific">Selenobaculum gibii</name>
    <dbReference type="NCBI Taxonomy" id="3054208"/>
    <lineage>
        <taxon>Bacteria</taxon>
        <taxon>Bacillati</taxon>
        <taxon>Bacillota</taxon>
        <taxon>Negativicutes</taxon>
        <taxon>Selenomonadales</taxon>
        <taxon>Selenomonadaceae</taxon>
        <taxon>Selenobaculum</taxon>
    </lineage>
</organism>
<dbReference type="SMART" id="SM01118">
    <property type="entry name" value="CYTH"/>
    <property type="match status" value="1"/>
</dbReference>
<name>A0A9Y2EVB1_9FIRM</name>
<dbReference type="PANTHER" id="PTHR39569">
    <property type="entry name" value="INORGANIC TRIPHOSPHATASE"/>
    <property type="match status" value="1"/>
</dbReference>
<dbReference type="Proteomes" id="UP001243623">
    <property type="component" value="Chromosome"/>
</dbReference>
<dbReference type="CDD" id="cd07756">
    <property type="entry name" value="CYTH-like_Pase_CHAD"/>
    <property type="match status" value="1"/>
</dbReference>
<sequence length="209" mass="23858">MSIKNSEIELKLKVADPNEWNAIANYVKQLKNCISIEQLDLSAIYYDTVDKLLSKNRVAYRVRRENNQWISTIKGGGSVTNGIHKRIEYNMPVESGRPDLNVFPRLPVDEVTEAILRQSNLYAVLQTDFTRQAITVTFNESKIEIALDKGKIYADGKECPILEVEIELISGREESLLQLGDMLINRFSLEREEYSKFARGLMLSGKLKT</sequence>
<dbReference type="Pfam" id="PF01928">
    <property type="entry name" value="CYTH"/>
    <property type="match status" value="1"/>
</dbReference>
<keyword evidence="3" id="KW-1185">Reference proteome</keyword>
<evidence type="ECO:0000313" key="3">
    <source>
        <dbReference type="Proteomes" id="UP001243623"/>
    </source>
</evidence>
<dbReference type="SUPFAM" id="SSF55154">
    <property type="entry name" value="CYTH-like phosphatases"/>
    <property type="match status" value="1"/>
</dbReference>
<protein>
    <submittedName>
        <fullName evidence="2">CYTH domain-containing protein</fullName>
    </submittedName>
</protein>
<dbReference type="PANTHER" id="PTHR39569:SF1">
    <property type="entry name" value="INORGANIC TRIPHOSPHATASE"/>
    <property type="match status" value="1"/>
</dbReference>
<evidence type="ECO:0000313" key="2">
    <source>
        <dbReference type="EMBL" id="WIW70834.1"/>
    </source>
</evidence>
<gene>
    <name evidence="2" type="ORF">P3F81_00480</name>
</gene>
<dbReference type="GO" id="GO:0046872">
    <property type="term" value="F:metal ion binding"/>
    <property type="evidence" value="ECO:0007669"/>
    <property type="project" value="TreeGrafter"/>
</dbReference>
<dbReference type="InterPro" id="IPR033469">
    <property type="entry name" value="CYTH-like_dom_sf"/>
</dbReference>
<proteinExistence type="predicted"/>
<dbReference type="AlphaFoldDB" id="A0A9Y2EVB1"/>
<dbReference type="InterPro" id="IPR039013">
    <property type="entry name" value="YgiF"/>
</dbReference>
<accession>A0A9Y2EVB1</accession>
<evidence type="ECO:0000259" key="1">
    <source>
        <dbReference type="PROSITE" id="PS51707"/>
    </source>
</evidence>
<dbReference type="Gene3D" id="2.40.320.10">
    <property type="entry name" value="Hypothetical Protein Pfu-838710-001"/>
    <property type="match status" value="1"/>
</dbReference>
<dbReference type="PROSITE" id="PS51707">
    <property type="entry name" value="CYTH"/>
    <property type="match status" value="1"/>
</dbReference>
<dbReference type="InterPro" id="IPR023577">
    <property type="entry name" value="CYTH_domain"/>
</dbReference>
<dbReference type="GO" id="GO:0050355">
    <property type="term" value="F:inorganic triphosphate phosphatase activity"/>
    <property type="evidence" value="ECO:0007669"/>
    <property type="project" value="InterPro"/>
</dbReference>